<comment type="caution">
    <text evidence="2">The sequence shown here is derived from an EMBL/GenBank/DDBJ whole genome shotgun (WGS) entry which is preliminary data.</text>
</comment>
<dbReference type="Proteomes" id="UP001143307">
    <property type="component" value="Unassembled WGS sequence"/>
</dbReference>
<dbReference type="PANTHER" id="PTHR30441:SF8">
    <property type="entry name" value="DUF748 DOMAIN-CONTAINING PROTEIN"/>
    <property type="match status" value="1"/>
</dbReference>
<dbReference type="InterPro" id="IPR052894">
    <property type="entry name" value="AsmA-related"/>
</dbReference>
<dbReference type="EMBL" id="SHNP01000003">
    <property type="protein sequence ID" value="MCX2974036.1"/>
    <property type="molecule type" value="Genomic_DNA"/>
</dbReference>
<keyword evidence="1" id="KW-0812">Transmembrane</keyword>
<accession>A0ABT3SVM8</accession>
<reference evidence="2" key="1">
    <citation type="submission" date="2019-02" db="EMBL/GenBank/DDBJ databases">
        <authorList>
            <person name="Li S.-H."/>
        </authorList>
    </citation>
    <scope>NUCLEOTIDE SEQUENCE</scope>
    <source>
        <strain evidence="2">IMCC8485</strain>
    </source>
</reference>
<dbReference type="RefSeq" id="WP_279252851.1">
    <property type="nucleotide sequence ID" value="NZ_SHNP01000003.1"/>
</dbReference>
<evidence type="ECO:0000256" key="1">
    <source>
        <dbReference type="SAM" id="Phobius"/>
    </source>
</evidence>
<keyword evidence="1" id="KW-1133">Transmembrane helix</keyword>
<organism evidence="2 3">
    <name type="scientific">Candidatus Seongchinamella marina</name>
    <dbReference type="NCBI Taxonomy" id="2518990"/>
    <lineage>
        <taxon>Bacteria</taxon>
        <taxon>Pseudomonadati</taxon>
        <taxon>Pseudomonadota</taxon>
        <taxon>Gammaproteobacteria</taxon>
        <taxon>Cellvibrionales</taxon>
        <taxon>Halieaceae</taxon>
        <taxon>Seongchinamella</taxon>
    </lineage>
</organism>
<sequence length="1108" mass="120680">MTMTPIKLLAKYLLLTSGLLLLIIILAIAGTVGWLKYDNDNAKWALEEVVSRLLQRELEIEKIHELQVGQNVFLLASNVRLANPAWASKAPFARSDRLLLEINVPSLWRKGPIVIHRVELTNAELNLLSHSEHAPTWNFWPEEESLADDPVEDSSFPVVINDGRLSTAVVRFQDDDQDINIEVESLLIDQEVEGGLIGLQLAATANGYPVSALGRLGPPKALVTGRNIEMNLAAKVEKLELTASGTALDLANAKGLAMEISARAPRSRVLLDMLGMPEVRDGPFQLQASLKPKDGNFSVSAIGKLGEFDLSIEGTSRDPLALDGIDAELSVDGPSLAEAGAMFDVQGLAAVPYSIKSHVRRNGMLFQIVSGSALVSDNQLHLSGQLPKFPDTDDWQFYLDGKNLNLALLAPTLGVKGIPDTRYTLNGQLMSSREGTELLNVNLIGEKSRLKIDGTLGEAPSYHGSRINTELKGDRIADLAPWIGLEVVPSEAFEMSADFEYNPDGWKLLNGEFSSASLTLGLKGKINRLVNASHLDAQLDIFSQDPGTTLSAYGVNTEFVPQLPLRFSAKISGSPESINLGSGKFTLGDHSGTLLGTLGNLQKFDQMQITVSVAGPALQELMPNDLSFLQSRLAYQLDSELLIKSSGLEASKLQLDLPKQLLKIEGMAVVDWASKTRLQAEFSAIGQSIHQISAALGREPQTSDMSVRLSSVLQAADSNILLKSIDLAIGASDLTGELKLTPGAVTAVNAKLHSKNIDLRFISPDFKEIEEERQKKAKAGESFEIDDFTDQLTKSELRERLIPDTEIKADILHQFKGSVDYAVDKIYLNDQGNSAVELKLRLNNGKLSSQSLVWEGDESSGSAQFEIEALDDALTVSVNTQGERLPFLWLLIGDPNNEQESIFRAQFNTSGKDLRELAINFNGALMFRDEGGRLDNNDLDLLMGDLLGEIFDRLNPTTKVRPYSNVDCNAGAISARDGVLEIIPGFILRSEKLDYVAAGGINLRDESINLAFSTRSRKGLGISAGRALTNYIKLGGTLANPRLVLDAKGAAVSSGAAFATAGWSILAESMWDRWVLTSGDQCRRLIKNARNDKTRPYEALWRPADRTN</sequence>
<feature type="transmembrane region" description="Helical" evidence="1">
    <location>
        <begin position="12"/>
        <end position="35"/>
    </location>
</feature>
<keyword evidence="1" id="KW-0472">Membrane</keyword>
<keyword evidence="3" id="KW-1185">Reference proteome</keyword>
<evidence type="ECO:0000313" key="3">
    <source>
        <dbReference type="Proteomes" id="UP001143307"/>
    </source>
</evidence>
<protein>
    <recommendedName>
        <fullName evidence="4">AsmA domain-containing protein</fullName>
    </recommendedName>
</protein>
<name>A0ABT3SVM8_9GAMM</name>
<dbReference type="PANTHER" id="PTHR30441">
    <property type="entry name" value="DUF748 DOMAIN-CONTAINING PROTEIN"/>
    <property type="match status" value="1"/>
</dbReference>
<proteinExistence type="predicted"/>
<evidence type="ECO:0008006" key="4">
    <source>
        <dbReference type="Google" id="ProtNLM"/>
    </source>
</evidence>
<gene>
    <name evidence="2" type="ORF">EYC87_10630</name>
</gene>
<evidence type="ECO:0000313" key="2">
    <source>
        <dbReference type="EMBL" id="MCX2974036.1"/>
    </source>
</evidence>